<proteinExistence type="predicted"/>
<name>A0ABX2JIQ6_9SPHN</name>
<accession>A0ABX2JIQ6</accession>
<evidence type="ECO:0000256" key="1">
    <source>
        <dbReference type="SAM" id="Phobius"/>
    </source>
</evidence>
<gene>
    <name evidence="2" type="ORF">HRV97_14900</name>
</gene>
<keyword evidence="1" id="KW-1133">Transmembrane helix</keyword>
<keyword evidence="3" id="KW-1185">Reference proteome</keyword>
<protein>
    <recommendedName>
        <fullName evidence="4">DUF4131 domain-containing protein</fullName>
    </recommendedName>
</protein>
<evidence type="ECO:0000313" key="2">
    <source>
        <dbReference type="EMBL" id="NTS66441.1"/>
    </source>
</evidence>
<dbReference type="EMBL" id="JABULH010000008">
    <property type="protein sequence ID" value="NTS66441.1"/>
    <property type="molecule type" value="Genomic_DNA"/>
</dbReference>
<comment type="caution">
    <text evidence="2">The sequence shown here is derived from an EMBL/GenBank/DDBJ whole genome shotgun (WGS) entry which is preliminary data.</text>
</comment>
<dbReference type="RefSeq" id="WP_174195056.1">
    <property type="nucleotide sequence ID" value="NZ_JABULH010000008.1"/>
</dbReference>
<evidence type="ECO:0008006" key="4">
    <source>
        <dbReference type="Google" id="ProtNLM"/>
    </source>
</evidence>
<evidence type="ECO:0000313" key="3">
    <source>
        <dbReference type="Proteomes" id="UP000621447"/>
    </source>
</evidence>
<sequence>MGIKREPEGSGSIARIGLWLAFLVVGLSLPLTYLLQAPVPIGSGLLQVFGWGGLIGAAVGALIRTLCSPLFQARTWWSRGKVTAGCILLGALGGAGSGAWLDQLRVVHRQEVELPIVKLEKLPARRRTSGIQIATLSPLDPTGPDHIAAANIKGRYVREGYCLTGVVERGWLGGLWVRHFEARPCSKVRGSPGSHVIVAASDFSSWRWHRPRDFRPEREGQAWDDALPADLSCRVRPGAWLYRCSPR</sequence>
<dbReference type="Proteomes" id="UP000621447">
    <property type="component" value="Unassembled WGS sequence"/>
</dbReference>
<keyword evidence="1" id="KW-0472">Membrane</keyword>
<keyword evidence="1" id="KW-0812">Transmembrane</keyword>
<feature type="transmembrane region" description="Helical" evidence="1">
    <location>
        <begin position="12"/>
        <end position="35"/>
    </location>
</feature>
<feature type="transmembrane region" description="Helical" evidence="1">
    <location>
        <begin position="41"/>
        <end position="62"/>
    </location>
</feature>
<organism evidence="2 3">
    <name type="scientific">Sphingomonas hominis</name>
    <dbReference type="NCBI Taxonomy" id="2741495"/>
    <lineage>
        <taxon>Bacteria</taxon>
        <taxon>Pseudomonadati</taxon>
        <taxon>Pseudomonadota</taxon>
        <taxon>Alphaproteobacteria</taxon>
        <taxon>Sphingomonadales</taxon>
        <taxon>Sphingomonadaceae</taxon>
        <taxon>Sphingomonas</taxon>
    </lineage>
</organism>
<reference evidence="2 3" key="1">
    <citation type="submission" date="2020-06" db="EMBL/GenBank/DDBJ databases">
        <title>Sphingomonas hominis sp. nov., a member of the Sphingomonas, isolated from the hair of a 22-year-old girl.</title>
        <authorList>
            <person name="Zhang D.-F."/>
            <person name="Cui X.-W."/>
        </authorList>
    </citation>
    <scope>NUCLEOTIDE SEQUENCE [LARGE SCALE GENOMIC DNA]</scope>
    <source>
        <strain evidence="2 3">HHU CXW</strain>
    </source>
</reference>